<name>A0ABP8UUH5_9ACTN</name>
<evidence type="ECO:0000256" key="1">
    <source>
        <dbReference type="SAM" id="MobiDB-lite"/>
    </source>
</evidence>
<sequence length="373" mass="38994">MNKEEIDLRAGLRRLTDQPRPLSISVETARAKGRRVLRRRRVGTAVGTAAAVGVAALGVLALPSGGEKPDGSVDLSSSSAQHSAYIARASFGWLPKGYRPTSTGFENGTFYLGASKGDSQFFLQMFPAGPEPALGSLRGGVPAKAVPAPSVGGHAAHWKQPPPPGAGTAPGEAKLRIQFGPKQWGELEYDAAPGVTDIKTTLYKVARAIKLRDTPQTFPLRLGRVPVGLNPGNVDVLTDSHSGIGWQTAITFEPGLQISVSLTGHTPTQWTFMRGAPKTTIDGHPATHLMEPFTGAEAGKFENDGAHAADGSGVNPSGGSEQLCVHGVHGLDVCYSATAQAGKLLKSTGGLIGLYKRTTVYTADPSTWTGLFG</sequence>
<dbReference type="EMBL" id="BAABHK010000020">
    <property type="protein sequence ID" value="GAA4637551.1"/>
    <property type="molecule type" value="Genomic_DNA"/>
</dbReference>
<dbReference type="RefSeq" id="WP_345440685.1">
    <property type="nucleotide sequence ID" value="NZ_BAABHK010000020.1"/>
</dbReference>
<organism evidence="3 4">
    <name type="scientific">Actinoallomurus vinaceus</name>
    <dbReference type="NCBI Taxonomy" id="1080074"/>
    <lineage>
        <taxon>Bacteria</taxon>
        <taxon>Bacillati</taxon>
        <taxon>Actinomycetota</taxon>
        <taxon>Actinomycetes</taxon>
        <taxon>Streptosporangiales</taxon>
        <taxon>Thermomonosporaceae</taxon>
        <taxon>Actinoallomurus</taxon>
    </lineage>
</organism>
<comment type="caution">
    <text evidence="3">The sequence shown here is derived from an EMBL/GenBank/DDBJ whole genome shotgun (WGS) entry which is preliminary data.</text>
</comment>
<feature type="transmembrane region" description="Helical" evidence="2">
    <location>
        <begin position="42"/>
        <end position="62"/>
    </location>
</feature>
<gene>
    <name evidence="3" type="ORF">GCM10023196_091800</name>
</gene>
<proteinExistence type="predicted"/>
<evidence type="ECO:0000313" key="3">
    <source>
        <dbReference type="EMBL" id="GAA4637551.1"/>
    </source>
</evidence>
<evidence type="ECO:0000313" key="4">
    <source>
        <dbReference type="Proteomes" id="UP001501442"/>
    </source>
</evidence>
<accession>A0ABP8UUH5</accession>
<evidence type="ECO:0000256" key="2">
    <source>
        <dbReference type="SAM" id="Phobius"/>
    </source>
</evidence>
<dbReference type="Proteomes" id="UP001501442">
    <property type="component" value="Unassembled WGS sequence"/>
</dbReference>
<keyword evidence="4" id="KW-1185">Reference proteome</keyword>
<feature type="region of interest" description="Disordered" evidence="1">
    <location>
        <begin position="148"/>
        <end position="170"/>
    </location>
</feature>
<protein>
    <submittedName>
        <fullName evidence="3">Uncharacterized protein</fullName>
    </submittedName>
</protein>
<keyword evidence="2" id="KW-1133">Transmembrane helix</keyword>
<reference evidence="4" key="1">
    <citation type="journal article" date="2019" name="Int. J. Syst. Evol. Microbiol.">
        <title>The Global Catalogue of Microorganisms (GCM) 10K type strain sequencing project: providing services to taxonomists for standard genome sequencing and annotation.</title>
        <authorList>
            <consortium name="The Broad Institute Genomics Platform"/>
            <consortium name="The Broad Institute Genome Sequencing Center for Infectious Disease"/>
            <person name="Wu L."/>
            <person name="Ma J."/>
        </authorList>
    </citation>
    <scope>NUCLEOTIDE SEQUENCE [LARGE SCALE GENOMIC DNA]</scope>
    <source>
        <strain evidence="4">JCM 17939</strain>
    </source>
</reference>
<keyword evidence="2" id="KW-0472">Membrane</keyword>
<keyword evidence="2" id="KW-0812">Transmembrane</keyword>